<reference evidence="3" key="1">
    <citation type="submission" date="2013-06" db="EMBL/GenBank/DDBJ databases">
        <authorList>
            <person name="Zhao Q."/>
        </authorList>
    </citation>
    <scope>NUCLEOTIDE SEQUENCE</scope>
    <source>
        <strain evidence="3">cv. W1943</strain>
    </source>
</reference>
<dbReference type="HOGENOM" id="CLU_1542570_0_0_1"/>
<sequence>MLSPDQETSDQRELIYPDTKISNSNAYQLLTYHGSLWKAAEQQMETWSCFTDLSFMKHTDVDMAERSRLPLPQWRPRRSRRGSQTELRLQAFHPEQRMETAVKGGDEGRGPSMGMSPRQPRLGWGRGAATWGWMGHWGGTAAGAWLARSAAAGGLDGLRRGARGWGDWGARRWG</sequence>
<dbReference type="EnsemblPlants" id="ORUFI11G07550.1">
    <property type="protein sequence ID" value="ORUFI11G07550.1"/>
    <property type="gene ID" value="ORUFI11G07550"/>
</dbReference>
<accession>A0A0E0R615</accession>
<name>A0A0E0R615_ORYRU</name>
<dbReference type="Proteomes" id="UP000008022">
    <property type="component" value="Unassembled WGS sequence"/>
</dbReference>
<evidence type="ECO:0000313" key="2">
    <source>
        <dbReference type="EnsemblPlants" id="ORUFI11G07550.1"/>
    </source>
</evidence>
<proteinExistence type="predicted"/>
<feature type="compositionally biased region" description="Basic and acidic residues" evidence="1">
    <location>
        <begin position="99"/>
        <end position="109"/>
    </location>
</feature>
<reference evidence="2" key="2">
    <citation type="submission" date="2015-06" db="UniProtKB">
        <authorList>
            <consortium name="EnsemblPlants"/>
        </authorList>
    </citation>
    <scope>IDENTIFICATION</scope>
</reference>
<feature type="region of interest" description="Disordered" evidence="1">
    <location>
        <begin position="99"/>
        <end position="121"/>
    </location>
</feature>
<protein>
    <submittedName>
        <fullName evidence="2">Uncharacterized protein</fullName>
    </submittedName>
</protein>
<dbReference type="Gramene" id="ORUFI11G07550.1">
    <property type="protein sequence ID" value="ORUFI11G07550.1"/>
    <property type="gene ID" value="ORUFI11G07550"/>
</dbReference>
<evidence type="ECO:0000256" key="1">
    <source>
        <dbReference type="SAM" id="MobiDB-lite"/>
    </source>
</evidence>
<organism evidence="2 3">
    <name type="scientific">Oryza rufipogon</name>
    <name type="common">Brownbeard rice</name>
    <name type="synonym">Asian wild rice</name>
    <dbReference type="NCBI Taxonomy" id="4529"/>
    <lineage>
        <taxon>Eukaryota</taxon>
        <taxon>Viridiplantae</taxon>
        <taxon>Streptophyta</taxon>
        <taxon>Embryophyta</taxon>
        <taxon>Tracheophyta</taxon>
        <taxon>Spermatophyta</taxon>
        <taxon>Magnoliopsida</taxon>
        <taxon>Liliopsida</taxon>
        <taxon>Poales</taxon>
        <taxon>Poaceae</taxon>
        <taxon>BOP clade</taxon>
        <taxon>Oryzoideae</taxon>
        <taxon>Oryzeae</taxon>
        <taxon>Oryzinae</taxon>
        <taxon>Oryza</taxon>
    </lineage>
</organism>
<dbReference type="AlphaFoldDB" id="A0A0E0R615"/>
<evidence type="ECO:0000313" key="3">
    <source>
        <dbReference type="Proteomes" id="UP000008022"/>
    </source>
</evidence>
<keyword evidence="3" id="KW-1185">Reference proteome</keyword>